<evidence type="ECO:0000256" key="1">
    <source>
        <dbReference type="SAM" id="SignalP"/>
    </source>
</evidence>
<protein>
    <recommendedName>
        <fullName evidence="4">Secreted protein</fullName>
    </recommendedName>
</protein>
<dbReference type="RefSeq" id="WP_250928165.1">
    <property type="nucleotide sequence ID" value="NZ_JAMQBK010000023.1"/>
</dbReference>
<organism evidence="2 3">
    <name type="scientific">Aporhodopirellula aestuarii</name>
    <dbReference type="NCBI Taxonomy" id="2950107"/>
    <lineage>
        <taxon>Bacteria</taxon>
        <taxon>Pseudomonadati</taxon>
        <taxon>Planctomycetota</taxon>
        <taxon>Planctomycetia</taxon>
        <taxon>Pirellulales</taxon>
        <taxon>Pirellulaceae</taxon>
        <taxon>Aporhodopirellula</taxon>
    </lineage>
</organism>
<gene>
    <name evidence="2" type="ORF">NB063_07640</name>
</gene>
<evidence type="ECO:0000313" key="2">
    <source>
        <dbReference type="EMBL" id="MCM2370497.1"/>
    </source>
</evidence>
<keyword evidence="1" id="KW-0732">Signal</keyword>
<name>A0ABT0U0W6_9BACT</name>
<keyword evidence="3" id="KW-1185">Reference proteome</keyword>
<dbReference type="Proteomes" id="UP001202961">
    <property type="component" value="Unassembled WGS sequence"/>
</dbReference>
<reference evidence="2 3" key="1">
    <citation type="journal article" date="2022" name="Syst. Appl. Microbiol.">
        <title>Rhodopirellula aestuarii sp. nov., a novel member of the genus Rhodopirellula isolated from brackish sediments collected in the Tagus River estuary, Portugal.</title>
        <authorList>
            <person name="Vitorino I.R."/>
            <person name="Klimek D."/>
            <person name="Calusinska M."/>
            <person name="Lobo-da-Cunha A."/>
            <person name="Vasconcelos V."/>
            <person name="Lage O.M."/>
        </authorList>
    </citation>
    <scope>NUCLEOTIDE SEQUENCE [LARGE SCALE GENOMIC DNA]</scope>
    <source>
        <strain evidence="2 3">ICT_H3.1</strain>
    </source>
</reference>
<feature type="chain" id="PRO_5047529175" description="Secreted protein" evidence="1">
    <location>
        <begin position="24"/>
        <end position="310"/>
    </location>
</feature>
<accession>A0ABT0U0W6</accession>
<dbReference type="EMBL" id="JAMQBK010000023">
    <property type="protein sequence ID" value="MCM2370497.1"/>
    <property type="molecule type" value="Genomic_DNA"/>
</dbReference>
<evidence type="ECO:0000313" key="3">
    <source>
        <dbReference type="Proteomes" id="UP001202961"/>
    </source>
</evidence>
<feature type="signal peptide" evidence="1">
    <location>
        <begin position="1"/>
        <end position="23"/>
    </location>
</feature>
<proteinExistence type="predicted"/>
<comment type="caution">
    <text evidence="2">The sequence shown here is derived from an EMBL/GenBank/DDBJ whole genome shotgun (WGS) entry which is preliminary data.</text>
</comment>
<evidence type="ECO:0008006" key="4">
    <source>
        <dbReference type="Google" id="ProtNLM"/>
    </source>
</evidence>
<sequence length="310" mass="34663">MRKNTICLIVWMLLLATATAAPADELLVLDNGQIRIGIDREKGASITWLSTRAYPKNMVNLADPGRLIQQSYYAGVRLDRTADGQHSSWNPWSWNPIQGGGVGSWAVATTFEKRGEVLYSETIPKLWDMPNEAAAARMRQWTSLEPDMPNVVSVRCEFQSMRDEHDRWGPARLNPQELPACYFTRNFANVKSYLGEGQWRTEQQPPGPPWGRAEPPLDAMACLNDANVGIAVYSPASDGHWNFGPHGKAISNDSFAGPCMHVAPLGRLKLGPKTTFRYRYWLVLGDESLISNSLDALIQKYADETIELEN</sequence>